<dbReference type="Gene3D" id="6.10.250.780">
    <property type="match status" value="1"/>
</dbReference>
<dbReference type="Gene3D" id="3.30.70.1230">
    <property type="entry name" value="Nucleotide cyclase"/>
    <property type="match status" value="1"/>
</dbReference>
<dbReference type="PROSITE" id="PS00452">
    <property type="entry name" value="GUANYLATE_CYCLASE_1"/>
    <property type="match status" value="1"/>
</dbReference>
<dbReference type="Pfam" id="PF01094">
    <property type="entry name" value="ANF_receptor"/>
    <property type="match status" value="1"/>
</dbReference>
<dbReference type="SUPFAM" id="SSF56112">
    <property type="entry name" value="Protein kinase-like (PK-like)"/>
    <property type="match status" value="1"/>
</dbReference>
<evidence type="ECO:0000256" key="17">
    <source>
        <dbReference type="SAM" id="MobiDB-lite"/>
    </source>
</evidence>
<evidence type="ECO:0000256" key="19">
    <source>
        <dbReference type="SAM" id="SignalP"/>
    </source>
</evidence>
<comment type="catalytic activity">
    <reaction evidence="1 16">
        <text>GTP = 3',5'-cyclic GMP + diphosphate</text>
        <dbReference type="Rhea" id="RHEA:13665"/>
        <dbReference type="ChEBI" id="CHEBI:33019"/>
        <dbReference type="ChEBI" id="CHEBI:37565"/>
        <dbReference type="ChEBI" id="CHEBI:57746"/>
        <dbReference type="EC" id="4.6.1.2"/>
    </reaction>
</comment>
<keyword evidence="23" id="KW-1185">Reference proteome</keyword>
<dbReference type="PROSITE" id="PS50011">
    <property type="entry name" value="PROTEIN_KINASE_DOM"/>
    <property type="match status" value="1"/>
</dbReference>
<evidence type="ECO:0000256" key="6">
    <source>
        <dbReference type="ARBA" id="ARBA00022729"/>
    </source>
</evidence>
<evidence type="ECO:0000313" key="23">
    <source>
        <dbReference type="Proteomes" id="UP001152320"/>
    </source>
</evidence>
<dbReference type="InterPro" id="IPR018297">
    <property type="entry name" value="A/G_cyclase_CS"/>
</dbReference>
<evidence type="ECO:0000259" key="20">
    <source>
        <dbReference type="PROSITE" id="PS50011"/>
    </source>
</evidence>
<feature type="compositionally biased region" description="Polar residues" evidence="17">
    <location>
        <begin position="777"/>
        <end position="800"/>
    </location>
</feature>
<accession>A0A9Q1CK11</accession>
<evidence type="ECO:0000313" key="22">
    <source>
        <dbReference type="EMBL" id="KAJ8046330.1"/>
    </source>
</evidence>
<comment type="subcellular location">
    <subcellularLocation>
        <location evidence="2">Cell membrane</location>
        <topology evidence="2">Single-pass type I membrane protein</topology>
    </subcellularLocation>
</comment>
<feature type="region of interest" description="Disordered" evidence="17">
    <location>
        <begin position="762"/>
        <end position="810"/>
    </location>
</feature>
<evidence type="ECO:0000256" key="3">
    <source>
        <dbReference type="ARBA" id="ARBA00012202"/>
    </source>
</evidence>
<feature type="chain" id="PRO_5040310019" description="Guanylate cyclase" evidence="19">
    <location>
        <begin position="22"/>
        <end position="1081"/>
    </location>
</feature>
<keyword evidence="4" id="KW-1003">Cell membrane</keyword>
<dbReference type="GO" id="GO:0007168">
    <property type="term" value="P:receptor guanylyl cyclase signaling pathway"/>
    <property type="evidence" value="ECO:0007669"/>
    <property type="project" value="TreeGrafter"/>
</dbReference>
<protein>
    <recommendedName>
        <fullName evidence="3 16">Guanylate cyclase</fullName>
        <ecNumber evidence="3 16">4.6.1.2</ecNumber>
    </recommendedName>
</protein>
<keyword evidence="5 18" id="KW-0812">Transmembrane</keyword>
<dbReference type="PANTHER" id="PTHR11920">
    <property type="entry name" value="GUANYLYL CYCLASE"/>
    <property type="match status" value="1"/>
</dbReference>
<dbReference type="InterPro" id="IPR001054">
    <property type="entry name" value="A/G_cyclase"/>
</dbReference>
<feature type="transmembrane region" description="Helical" evidence="18">
    <location>
        <begin position="452"/>
        <end position="477"/>
    </location>
</feature>
<dbReference type="EC" id="4.6.1.2" evidence="3 16"/>
<dbReference type="InterPro" id="IPR001170">
    <property type="entry name" value="ANPR/GUC"/>
</dbReference>
<dbReference type="Pfam" id="PF07714">
    <property type="entry name" value="PK_Tyr_Ser-Thr"/>
    <property type="match status" value="1"/>
</dbReference>
<dbReference type="AlphaFoldDB" id="A0A9Q1CK11"/>
<feature type="domain" description="Guanylate cyclase" evidence="21">
    <location>
        <begin position="879"/>
        <end position="1009"/>
    </location>
</feature>
<dbReference type="GO" id="GO:0035556">
    <property type="term" value="P:intracellular signal transduction"/>
    <property type="evidence" value="ECO:0007669"/>
    <property type="project" value="InterPro"/>
</dbReference>
<keyword evidence="9" id="KW-0342">GTP-binding</keyword>
<dbReference type="GO" id="GO:0005524">
    <property type="term" value="F:ATP binding"/>
    <property type="evidence" value="ECO:0007669"/>
    <property type="project" value="InterPro"/>
</dbReference>
<reference evidence="22" key="1">
    <citation type="submission" date="2021-10" db="EMBL/GenBank/DDBJ databases">
        <title>Tropical sea cucumber genome reveals ecological adaptation and Cuvierian tubules defense mechanism.</title>
        <authorList>
            <person name="Chen T."/>
        </authorList>
    </citation>
    <scope>NUCLEOTIDE SEQUENCE</scope>
    <source>
        <strain evidence="22">Nanhai2018</strain>
        <tissue evidence="22">Muscle</tissue>
    </source>
</reference>
<dbReference type="CDD" id="cd06352">
    <property type="entry name" value="PBP1_NPR_GC-like"/>
    <property type="match status" value="1"/>
</dbReference>
<keyword evidence="12" id="KW-0325">Glycoprotein</keyword>
<dbReference type="InterPro" id="IPR011009">
    <property type="entry name" value="Kinase-like_dom_sf"/>
</dbReference>
<dbReference type="GO" id="GO:0016941">
    <property type="term" value="F:natriuretic peptide receptor activity"/>
    <property type="evidence" value="ECO:0007669"/>
    <property type="project" value="TreeGrafter"/>
</dbReference>
<gene>
    <name evidence="22" type="ORF">HOLleu_04968</name>
</gene>
<dbReference type="SUPFAM" id="SSF55073">
    <property type="entry name" value="Nucleotide cyclase"/>
    <property type="match status" value="1"/>
</dbReference>
<feature type="signal peptide" evidence="19">
    <location>
        <begin position="1"/>
        <end position="21"/>
    </location>
</feature>
<evidence type="ECO:0000259" key="21">
    <source>
        <dbReference type="PROSITE" id="PS50125"/>
    </source>
</evidence>
<evidence type="ECO:0000256" key="10">
    <source>
        <dbReference type="ARBA" id="ARBA00023136"/>
    </source>
</evidence>
<name>A0A9Q1CK11_HOLLE</name>
<evidence type="ECO:0000256" key="12">
    <source>
        <dbReference type="ARBA" id="ARBA00023180"/>
    </source>
</evidence>
<evidence type="ECO:0000256" key="13">
    <source>
        <dbReference type="ARBA" id="ARBA00023239"/>
    </source>
</evidence>
<dbReference type="SUPFAM" id="SSF53822">
    <property type="entry name" value="Periplasmic binding protein-like I"/>
    <property type="match status" value="1"/>
</dbReference>
<dbReference type="GO" id="GO:0004016">
    <property type="term" value="F:adenylate cyclase activity"/>
    <property type="evidence" value="ECO:0007669"/>
    <property type="project" value="TreeGrafter"/>
</dbReference>
<sequence length="1081" mass="121615">MAMKTVFYMFLLFLDLSFCPAKSLETPYEVTILSVYGKEASIDEVHLRPAVQIAAETIRSRVASGEYNDFIFNVIHRTIDCNEYPIEGPALAAQYYIQQNVTAFVGPPCSLQIISVADLAASWNIPAISGVASAVELSDKTRFTTFTRTSFLADGLASAVVATMKRYNWRRCSFIWSNTGYWSIMERALANVLQENNIFVHFVGVEYFESPLAAMEEAGKAGRIIVMATDGPVIRQLMLKALDLGYINGEFVFFNIYPFTDDIQFKDFTWKAGDERDEDAKKAYEALLTISVTVPTASDVQNFRSQIDAIQQEELNHTSIEDESLFLAGTLHDAIIMYSLAINETIGVKGDIRDGKAVSQRMWNKNFQGIFGEVKIKENGDRDSDYLISDMTDTTTGTFEVVAYFLAESAGVFQAVPGQEIKWPAGAVSPPPDEPLCGFYNEKNNCNQSEGIGTLAVVLVTSIVFASVSVVAFAWIYRRFRRESEVMKMLWKINYEDLVFLSTSKSSAMSNTSKLLSASNAGDADSFTEKKTGATVAHYMGRHVVVNRVRKNVITVTRSMLEELTAMRDFDHTNVNRFVGASTESPNVCFVMLYCSKGSLKGLNYLHSSVIGMHGRLTSSNCVIDSRFVLKLTDYGLFEFRQGEEIDVTSQEYKQKLLWRPPEYLRTSVPAPTKAGDMYAAGIVMQEIILRSGPFGLESGNMTVDDILQRLKNRESPPYRPRLNEELSTRDVIQLCENCWSEKPEDRPSASALVAFMRSINNPRPRLSSEEPKGRSQLYSGKSSASQRSQVSERTTTLTDQPLDPQPLHHRKANYTNNILFRMEQYANNLEALVEERTAAFLEEKKRCERLLYEVLPRPVAEQLKKGLSVDPETYECVTIYFSDIVEFTKLSARSTPMQVVTFLNDLYLCFDNIIGNFEVYKVETIGDAYMVVSGLPVRNGNLHCREIASMAVALLRKVESFTVRHMPEYELQLRAGIHSGSVVAGVVGSKMPRYCLFGDTVNTASSMEATSEAMKIQVSSEAKTIMDSFFEFRFKERGEIELRGRGSQKTFWLLGLIGEKQEKQQKKHFDETYLSPKVYF</sequence>
<dbReference type="SMART" id="SM00044">
    <property type="entry name" value="CYCc"/>
    <property type="match status" value="1"/>
</dbReference>
<keyword evidence="10 18" id="KW-0472">Membrane</keyword>
<dbReference type="InterPro" id="IPR001245">
    <property type="entry name" value="Ser-Thr/Tyr_kinase_cat_dom"/>
</dbReference>
<keyword evidence="11 22" id="KW-0675">Receptor</keyword>
<dbReference type="InterPro" id="IPR029787">
    <property type="entry name" value="Nucleotide_cyclase"/>
</dbReference>
<evidence type="ECO:0000256" key="11">
    <source>
        <dbReference type="ARBA" id="ARBA00023170"/>
    </source>
</evidence>
<dbReference type="Pfam" id="PF00211">
    <property type="entry name" value="Guanylate_cyc"/>
    <property type="match status" value="1"/>
</dbReference>
<dbReference type="GO" id="GO:0004383">
    <property type="term" value="F:guanylate cyclase activity"/>
    <property type="evidence" value="ECO:0007669"/>
    <property type="project" value="UniProtKB-EC"/>
</dbReference>
<keyword evidence="7" id="KW-0547">Nucleotide-binding</keyword>
<dbReference type="InterPro" id="IPR000719">
    <property type="entry name" value="Prot_kinase_dom"/>
</dbReference>
<evidence type="ECO:0000256" key="7">
    <source>
        <dbReference type="ARBA" id="ARBA00022741"/>
    </source>
</evidence>
<evidence type="ECO:0000256" key="8">
    <source>
        <dbReference type="ARBA" id="ARBA00022989"/>
    </source>
</evidence>
<organism evidence="22 23">
    <name type="scientific">Holothuria leucospilota</name>
    <name type="common">Black long sea cucumber</name>
    <name type="synonym">Mertensiothuria leucospilota</name>
    <dbReference type="NCBI Taxonomy" id="206669"/>
    <lineage>
        <taxon>Eukaryota</taxon>
        <taxon>Metazoa</taxon>
        <taxon>Echinodermata</taxon>
        <taxon>Eleutherozoa</taxon>
        <taxon>Echinozoa</taxon>
        <taxon>Holothuroidea</taxon>
        <taxon>Aspidochirotacea</taxon>
        <taxon>Aspidochirotida</taxon>
        <taxon>Holothuriidae</taxon>
        <taxon>Holothuria</taxon>
    </lineage>
</organism>
<dbReference type="InterPro" id="IPR028082">
    <property type="entry name" value="Peripla_BP_I"/>
</dbReference>
<keyword evidence="13 15" id="KW-0456">Lyase</keyword>
<dbReference type="PROSITE" id="PS50125">
    <property type="entry name" value="GUANYLATE_CYCLASE_2"/>
    <property type="match status" value="1"/>
</dbReference>
<dbReference type="GO" id="GO:0005886">
    <property type="term" value="C:plasma membrane"/>
    <property type="evidence" value="ECO:0007669"/>
    <property type="project" value="UniProtKB-SubCell"/>
</dbReference>
<comment type="similarity">
    <text evidence="15">Belongs to the adenylyl cyclase class-4/guanylyl cyclase family.</text>
</comment>
<keyword evidence="14 16" id="KW-0141">cGMP biosynthesis</keyword>
<dbReference type="Gene3D" id="1.10.510.10">
    <property type="entry name" value="Transferase(Phosphotransferase) domain 1"/>
    <property type="match status" value="1"/>
</dbReference>
<dbReference type="GO" id="GO:0017046">
    <property type="term" value="F:peptide hormone binding"/>
    <property type="evidence" value="ECO:0007669"/>
    <property type="project" value="TreeGrafter"/>
</dbReference>
<evidence type="ECO:0000256" key="18">
    <source>
        <dbReference type="SAM" id="Phobius"/>
    </source>
</evidence>
<dbReference type="CDD" id="cd07302">
    <property type="entry name" value="CHD"/>
    <property type="match status" value="1"/>
</dbReference>
<dbReference type="InterPro" id="IPR001828">
    <property type="entry name" value="ANF_lig-bd_rcpt"/>
</dbReference>
<evidence type="ECO:0000256" key="4">
    <source>
        <dbReference type="ARBA" id="ARBA00022475"/>
    </source>
</evidence>
<evidence type="ECO:0000256" key="5">
    <source>
        <dbReference type="ARBA" id="ARBA00022692"/>
    </source>
</evidence>
<dbReference type="Gene3D" id="3.40.50.2300">
    <property type="match status" value="2"/>
</dbReference>
<keyword evidence="8 18" id="KW-1133">Transmembrane helix</keyword>
<dbReference type="PRINTS" id="PR00255">
    <property type="entry name" value="NATPEPTIDER"/>
</dbReference>
<comment type="caution">
    <text evidence="22">The sequence shown here is derived from an EMBL/GenBank/DDBJ whole genome shotgun (WGS) entry which is preliminary data.</text>
</comment>
<keyword evidence="6 19" id="KW-0732">Signal</keyword>
<dbReference type="OrthoDB" id="1890790at2759"/>
<dbReference type="InterPro" id="IPR050401">
    <property type="entry name" value="Cyclic_nucleotide_synthase"/>
</dbReference>
<dbReference type="Proteomes" id="UP001152320">
    <property type="component" value="Chromosome 2"/>
</dbReference>
<feature type="domain" description="Protein kinase" evidence="20">
    <location>
        <begin position="444"/>
        <end position="767"/>
    </location>
</feature>
<dbReference type="FunFam" id="3.30.70.1230:FF:000004">
    <property type="entry name" value="Guanylate cyclase"/>
    <property type="match status" value="1"/>
</dbReference>
<evidence type="ECO:0000256" key="9">
    <source>
        <dbReference type="ARBA" id="ARBA00023134"/>
    </source>
</evidence>
<evidence type="ECO:0000256" key="1">
    <source>
        <dbReference type="ARBA" id="ARBA00001436"/>
    </source>
</evidence>
<proteinExistence type="inferred from homology"/>
<dbReference type="GO" id="GO:0004672">
    <property type="term" value="F:protein kinase activity"/>
    <property type="evidence" value="ECO:0007669"/>
    <property type="project" value="InterPro"/>
</dbReference>
<evidence type="ECO:0000256" key="2">
    <source>
        <dbReference type="ARBA" id="ARBA00004251"/>
    </source>
</evidence>
<evidence type="ECO:0000256" key="16">
    <source>
        <dbReference type="RuleBase" id="RU003431"/>
    </source>
</evidence>
<evidence type="ECO:0000256" key="14">
    <source>
        <dbReference type="ARBA" id="ARBA00023293"/>
    </source>
</evidence>
<dbReference type="PANTHER" id="PTHR11920:SF494">
    <property type="entry name" value="ATRIAL NATRIURETIC PEPTIDE RECEPTOR 2"/>
    <property type="match status" value="1"/>
</dbReference>
<dbReference type="EMBL" id="JAIZAY010000002">
    <property type="protein sequence ID" value="KAJ8046330.1"/>
    <property type="molecule type" value="Genomic_DNA"/>
</dbReference>
<evidence type="ECO:0000256" key="15">
    <source>
        <dbReference type="RuleBase" id="RU000405"/>
    </source>
</evidence>
<dbReference type="GO" id="GO:0005525">
    <property type="term" value="F:GTP binding"/>
    <property type="evidence" value="ECO:0007669"/>
    <property type="project" value="UniProtKB-KW"/>
</dbReference>